<dbReference type="Proteomes" id="UP000176511">
    <property type="component" value="Unassembled WGS sequence"/>
</dbReference>
<comment type="caution">
    <text evidence="1">The sequence shown here is derived from an EMBL/GenBank/DDBJ whole genome shotgun (WGS) entry which is preliminary data.</text>
</comment>
<evidence type="ECO:0000313" key="1">
    <source>
        <dbReference type="EMBL" id="OGG62082.1"/>
    </source>
</evidence>
<proteinExistence type="predicted"/>
<sequence>MKENMKPAVEVIVGLRPDVRSETSTNEYLASAQEKFPSSKLVALLGSLDTSDIDILDYALNSIGSNFSSFGIFEEDAEAAEVEGVTSLLTEFTQNTNYDEKRTLAKKIAALVD</sequence>
<dbReference type="EMBL" id="MFLE01000011">
    <property type="protein sequence ID" value="OGG62082.1"/>
    <property type="molecule type" value="Genomic_DNA"/>
</dbReference>
<reference evidence="1 2" key="1">
    <citation type="journal article" date="2016" name="Nat. Commun.">
        <title>Thousands of microbial genomes shed light on interconnected biogeochemical processes in an aquifer system.</title>
        <authorList>
            <person name="Anantharaman K."/>
            <person name="Brown C.T."/>
            <person name="Hug L.A."/>
            <person name="Sharon I."/>
            <person name="Castelle C.J."/>
            <person name="Probst A.J."/>
            <person name="Thomas B.C."/>
            <person name="Singh A."/>
            <person name="Wilkins M.J."/>
            <person name="Karaoz U."/>
            <person name="Brodie E.L."/>
            <person name="Williams K.H."/>
            <person name="Hubbard S.S."/>
            <person name="Banfield J.F."/>
        </authorList>
    </citation>
    <scope>NUCLEOTIDE SEQUENCE [LARGE SCALE GENOMIC DNA]</scope>
</reference>
<name>A0A1F6DM38_9BACT</name>
<accession>A0A1F6DM38</accession>
<dbReference type="AlphaFoldDB" id="A0A1F6DM38"/>
<organism evidence="1 2">
    <name type="scientific">Candidatus Kaiserbacteria bacterium RIFCSPHIGHO2_02_FULL_49_34</name>
    <dbReference type="NCBI Taxonomy" id="1798491"/>
    <lineage>
        <taxon>Bacteria</taxon>
        <taxon>Candidatus Kaiseribacteriota</taxon>
    </lineage>
</organism>
<protein>
    <submittedName>
        <fullName evidence="1">Uncharacterized protein</fullName>
    </submittedName>
</protein>
<gene>
    <name evidence="1" type="ORF">A3C87_02215</name>
</gene>
<evidence type="ECO:0000313" key="2">
    <source>
        <dbReference type="Proteomes" id="UP000176511"/>
    </source>
</evidence>